<sequence length="214" mass="24361">MVQSPAPPILYPIIIPNGEDPARYQWFYGEDAGGHTLSFGSFRNRKLYEVSSSYLEFCIREFDPTATRNRRFLDAFQKFVYGLKVYSQTNYGDFVVPFGDTYRGMTIRQCQDRSWLDWICKQKVLREKHQLFVMAAEAFLANHNSQEAQRIGGGLTSSGYANDLNLAGYLMGPSEPREVPHEVRHAVDVVVSYVYQQPQIPGVSSDPDVEMADP</sequence>
<comment type="caution">
    <text evidence="1">The sequence shown here is derived from an EMBL/GenBank/DDBJ whole genome shotgun (WGS) entry which is preliminary data.</text>
</comment>
<keyword evidence="2" id="KW-1185">Reference proteome</keyword>
<evidence type="ECO:0000313" key="2">
    <source>
        <dbReference type="Proteomes" id="UP000284706"/>
    </source>
</evidence>
<accession>A0A409XWX5</accession>
<dbReference type="AlphaFoldDB" id="A0A409XWX5"/>
<evidence type="ECO:0000313" key="1">
    <source>
        <dbReference type="EMBL" id="PPQ95270.1"/>
    </source>
</evidence>
<name>A0A409XWX5_9AGAR</name>
<protein>
    <submittedName>
        <fullName evidence="1">Uncharacterized protein</fullName>
    </submittedName>
</protein>
<organism evidence="1 2">
    <name type="scientific">Gymnopilus dilepis</name>
    <dbReference type="NCBI Taxonomy" id="231916"/>
    <lineage>
        <taxon>Eukaryota</taxon>
        <taxon>Fungi</taxon>
        <taxon>Dikarya</taxon>
        <taxon>Basidiomycota</taxon>
        <taxon>Agaricomycotina</taxon>
        <taxon>Agaricomycetes</taxon>
        <taxon>Agaricomycetidae</taxon>
        <taxon>Agaricales</taxon>
        <taxon>Agaricineae</taxon>
        <taxon>Hymenogastraceae</taxon>
        <taxon>Gymnopilus</taxon>
    </lineage>
</organism>
<reference evidence="1 2" key="1">
    <citation type="journal article" date="2018" name="Evol. Lett.">
        <title>Horizontal gene cluster transfer increased hallucinogenic mushroom diversity.</title>
        <authorList>
            <person name="Reynolds H.T."/>
            <person name="Vijayakumar V."/>
            <person name="Gluck-Thaler E."/>
            <person name="Korotkin H.B."/>
            <person name="Matheny P.B."/>
            <person name="Slot J.C."/>
        </authorList>
    </citation>
    <scope>NUCLEOTIDE SEQUENCE [LARGE SCALE GENOMIC DNA]</scope>
    <source>
        <strain evidence="1 2">SRW20</strain>
    </source>
</reference>
<dbReference type="EMBL" id="NHYE01001430">
    <property type="protein sequence ID" value="PPQ95270.1"/>
    <property type="molecule type" value="Genomic_DNA"/>
</dbReference>
<dbReference type="OrthoDB" id="3058629at2759"/>
<dbReference type="InParanoid" id="A0A409XWX5"/>
<gene>
    <name evidence="1" type="ORF">CVT26_014844</name>
</gene>
<proteinExistence type="predicted"/>
<dbReference type="Proteomes" id="UP000284706">
    <property type="component" value="Unassembled WGS sequence"/>
</dbReference>